<evidence type="ECO:0000256" key="9">
    <source>
        <dbReference type="HAMAP-Rule" id="MF_00024"/>
    </source>
</evidence>
<proteinExistence type="inferred from homology"/>
<dbReference type="PANTHER" id="PTHR34308:SF1">
    <property type="entry name" value="COBALAMIN BIOSYNTHESIS PROTEIN CBIB"/>
    <property type="match status" value="1"/>
</dbReference>
<feature type="transmembrane region" description="Helical" evidence="9">
    <location>
        <begin position="82"/>
        <end position="103"/>
    </location>
</feature>
<comment type="caution">
    <text evidence="9">Lacks conserved residue(s) required for the propagation of feature annotation.</text>
</comment>
<gene>
    <name evidence="9" type="primary">cobD</name>
    <name evidence="10" type="ORF">SAMN02910280_2056</name>
</gene>
<dbReference type="EMBL" id="FPIP01000004">
    <property type="protein sequence ID" value="SFW35336.1"/>
    <property type="molecule type" value="Genomic_DNA"/>
</dbReference>
<dbReference type="GO" id="GO:0005886">
    <property type="term" value="C:plasma membrane"/>
    <property type="evidence" value="ECO:0007669"/>
    <property type="project" value="UniProtKB-SubCell"/>
</dbReference>
<dbReference type="GO" id="GO:0048472">
    <property type="term" value="F:threonine-phosphate decarboxylase activity"/>
    <property type="evidence" value="ECO:0007669"/>
    <property type="project" value="InterPro"/>
</dbReference>
<feature type="transmembrane region" description="Helical" evidence="9">
    <location>
        <begin position="56"/>
        <end position="76"/>
    </location>
</feature>
<evidence type="ECO:0000256" key="1">
    <source>
        <dbReference type="ARBA" id="ARBA00004651"/>
    </source>
</evidence>
<comment type="similarity">
    <text evidence="3 9">Belongs to the CobD/CbiB family.</text>
</comment>
<keyword evidence="5 9" id="KW-0169">Cobalamin biosynthesis</keyword>
<keyword evidence="7 9" id="KW-1133">Transmembrane helix</keyword>
<comment type="pathway">
    <text evidence="2 9">Cofactor biosynthesis; adenosylcobalamin biosynthesis.</text>
</comment>
<comment type="subcellular location">
    <subcellularLocation>
        <location evidence="1 9">Cell membrane</location>
        <topology evidence="1 9">Multi-pass membrane protein</topology>
    </subcellularLocation>
</comment>
<comment type="function">
    <text evidence="9">Converts cobyric acid to cobinamide by the addition of aminopropanol on the F carboxylic group.</text>
</comment>
<keyword evidence="8 9" id="KW-0472">Membrane</keyword>
<reference evidence="10 11" key="1">
    <citation type="submission" date="2016-11" db="EMBL/GenBank/DDBJ databases">
        <authorList>
            <person name="Jaros S."/>
            <person name="Januszkiewicz K."/>
            <person name="Wedrychowicz H."/>
        </authorList>
    </citation>
    <scope>NUCLEOTIDE SEQUENCE [LARGE SCALE GENOMIC DNA]</scope>
    <source>
        <strain evidence="10 11">YL228</strain>
    </source>
</reference>
<dbReference type="GO" id="GO:0009236">
    <property type="term" value="P:cobalamin biosynthetic process"/>
    <property type="evidence" value="ECO:0007669"/>
    <property type="project" value="UniProtKB-UniRule"/>
</dbReference>
<feature type="transmembrane region" description="Helical" evidence="9">
    <location>
        <begin position="161"/>
        <end position="178"/>
    </location>
</feature>
<evidence type="ECO:0000256" key="6">
    <source>
        <dbReference type="ARBA" id="ARBA00022692"/>
    </source>
</evidence>
<dbReference type="NCBIfam" id="TIGR00380">
    <property type="entry name" value="cobal_cbiB"/>
    <property type="match status" value="1"/>
</dbReference>
<evidence type="ECO:0000256" key="2">
    <source>
        <dbReference type="ARBA" id="ARBA00004953"/>
    </source>
</evidence>
<name>A0A1K1NIS7_RUMFL</name>
<evidence type="ECO:0000256" key="7">
    <source>
        <dbReference type="ARBA" id="ARBA00022989"/>
    </source>
</evidence>
<evidence type="ECO:0000313" key="11">
    <source>
        <dbReference type="Proteomes" id="UP000183461"/>
    </source>
</evidence>
<evidence type="ECO:0000256" key="5">
    <source>
        <dbReference type="ARBA" id="ARBA00022573"/>
    </source>
</evidence>
<organism evidence="10 11">
    <name type="scientific">Ruminococcus flavefaciens</name>
    <dbReference type="NCBI Taxonomy" id="1265"/>
    <lineage>
        <taxon>Bacteria</taxon>
        <taxon>Bacillati</taxon>
        <taxon>Bacillota</taxon>
        <taxon>Clostridia</taxon>
        <taxon>Eubacteriales</taxon>
        <taxon>Oscillospiraceae</taxon>
        <taxon>Ruminococcus</taxon>
    </lineage>
</organism>
<feature type="transmembrane region" description="Helical" evidence="9">
    <location>
        <begin position="297"/>
        <end position="320"/>
    </location>
</feature>
<evidence type="ECO:0000256" key="3">
    <source>
        <dbReference type="ARBA" id="ARBA00006263"/>
    </source>
</evidence>
<evidence type="ECO:0000256" key="4">
    <source>
        <dbReference type="ARBA" id="ARBA00022475"/>
    </source>
</evidence>
<evidence type="ECO:0000256" key="8">
    <source>
        <dbReference type="ARBA" id="ARBA00023136"/>
    </source>
</evidence>
<dbReference type="PANTHER" id="PTHR34308">
    <property type="entry name" value="COBALAMIN BIOSYNTHESIS PROTEIN CBIB"/>
    <property type="match status" value="1"/>
</dbReference>
<dbReference type="Proteomes" id="UP000183461">
    <property type="component" value="Unassembled WGS sequence"/>
</dbReference>
<dbReference type="Pfam" id="PF03186">
    <property type="entry name" value="CobD_Cbib"/>
    <property type="match status" value="1"/>
</dbReference>
<evidence type="ECO:0000313" key="10">
    <source>
        <dbReference type="EMBL" id="SFW35336.1"/>
    </source>
</evidence>
<dbReference type="RefSeq" id="WP_072300307.1">
    <property type="nucleotide sequence ID" value="NZ_FPIP01000004.1"/>
</dbReference>
<dbReference type="UniPathway" id="UPA00148"/>
<protein>
    <recommendedName>
        <fullName evidence="9">Cobalamin biosynthesis protein CobD</fullName>
    </recommendedName>
</protein>
<dbReference type="GO" id="GO:0015420">
    <property type="term" value="F:ABC-type vitamin B12 transporter activity"/>
    <property type="evidence" value="ECO:0007669"/>
    <property type="project" value="UniProtKB-UniRule"/>
</dbReference>
<dbReference type="InterPro" id="IPR004485">
    <property type="entry name" value="Cobalamin_biosynth_CobD/CbiB"/>
</dbReference>
<sequence length="321" mass="34790">MKFFLPALPVILGFLLDCAVGDPYNIPHPIKLIGRLIAALEKLVRSRLNNLRLGGTLLGLTVILLSTAAPLVLLLVCYHFSLILGIAAETVLCCYMLAARCLCRESMKVCRSAESGDTEAARKAVSMIVGRDTAVLDRDGIVRAAVETVAENTSDGVTAPLFYMGLGGAVGAFLYKSVNTMDSMIGYKDEKYADIGRFVAKLDDVLNYIPSRLTALLMVIAAPIAGLDGRNALRIWKRDRRNHASPNSAQTESACAGALHVRLAGDAWYFGKLHKKPYIGDDDRPVEPADIRRANKLMYIASVFMLSISAAVRCIIFGGLL</sequence>
<keyword evidence="4 9" id="KW-1003">Cell membrane</keyword>
<accession>A0A1K1NIS7</accession>
<keyword evidence="6 9" id="KW-0812">Transmembrane</keyword>
<dbReference type="HAMAP" id="MF_00024">
    <property type="entry name" value="CobD_CbiB"/>
    <property type="match status" value="1"/>
</dbReference>
<dbReference type="AlphaFoldDB" id="A0A1K1NIS7"/>